<dbReference type="InterPro" id="IPR000237">
    <property type="entry name" value="GRIP_dom"/>
</dbReference>
<evidence type="ECO:0000313" key="7">
    <source>
        <dbReference type="Proteomes" id="UP000078544"/>
    </source>
</evidence>
<feature type="compositionally biased region" description="Polar residues" evidence="4">
    <location>
        <begin position="204"/>
        <end position="216"/>
    </location>
</feature>
<keyword evidence="7" id="KW-1185">Reference proteome</keyword>
<organism evidence="6 7">
    <name type="scientific">Moelleriella libera RCEF 2490</name>
    <dbReference type="NCBI Taxonomy" id="1081109"/>
    <lineage>
        <taxon>Eukaryota</taxon>
        <taxon>Fungi</taxon>
        <taxon>Dikarya</taxon>
        <taxon>Ascomycota</taxon>
        <taxon>Pezizomycotina</taxon>
        <taxon>Sordariomycetes</taxon>
        <taxon>Hypocreomycetidae</taxon>
        <taxon>Hypocreales</taxon>
        <taxon>Clavicipitaceae</taxon>
        <taxon>Moelleriella</taxon>
    </lineage>
</organism>
<evidence type="ECO:0000313" key="6">
    <source>
        <dbReference type="EMBL" id="KZZ94956.1"/>
    </source>
</evidence>
<dbReference type="PROSITE" id="PS50913">
    <property type="entry name" value="GRIP"/>
    <property type="match status" value="1"/>
</dbReference>
<evidence type="ECO:0000256" key="3">
    <source>
        <dbReference type="ARBA" id="ARBA00023054"/>
    </source>
</evidence>
<comment type="subcellular location">
    <subcellularLocation>
        <location evidence="1">Golgi apparatus</location>
    </subcellularLocation>
</comment>
<dbReference type="GO" id="GO:0007030">
    <property type="term" value="P:Golgi organization"/>
    <property type="evidence" value="ECO:0007669"/>
    <property type="project" value="TreeGrafter"/>
</dbReference>
<feature type="compositionally biased region" description="Polar residues" evidence="4">
    <location>
        <begin position="1"/>
        <end position="17"/>
    </location>
</feature>
<feature type="region of interest" description="Disordered" evidence="4">
    <location>
        <begin position="1"/>
        <end position="164"/>
    </location>
</feature>
<feature type="compositionally biased region" description="Basic residues" evidence="4">
    <location>
        <begin position="41"/>
        <end position="54"/>
    </location>
</feature>
<feature type="compositionally biased region" description="Polar residues" evidence="4">
    <location>
        <begin position="532"/>
        <end position="559"/>
    </location>
</feature>
<comment type="caution">
    <text evidence="6">The sequence shown here is derived from an EMBL/GenBank/DDBJ whole genome shotgun (WGS) entry which is preliminary data.</text>
</comment>
<feature type="compositionally biased region" description="Low complexity" evidence="4">
    <location>
        <begin position="481"/>
        <end position="496"/>
    </location>
</feature>
<feature type="region of interest" description="Disordered" evidence="4">
    <location>
        <begin position="527"/>
        <end position="559"/>
    </location>
</feature>
<dbReference type="InterPro" id="IPR019459">
    <property type="entry name" value="GRAB"/>
</dbReference>
<keyword evidence="2" id="KW-0333">Golgi apparatus</keyword>
<dbReference type="PANTHER" id="PTHR18921">
    <property type="entry name" value="MYOSIN HEAVY CHAIN - RELATED"/>
    <property type="match status" value="1"/>
</dbReference>
<feature type="compositionally biased region" description="Basic and acidic residues" evidence="4">
    <location>
        <begin position="101"/>
        <end position="146"/>
    </location>
</feature>
<evidence type="ECO:0000256" key="2">
    <source>
        <dbReference type="ARBA" id="ARBA00023034"/>
    </source>
</evidence>
<dbReference type="GO" id="GO:0031267">
    <property type="term" value="F:small GTPase binding"/>
    <property type="evidence" value="ECO:0007669"/>
    <property type="project" value="TreeGrafter"/>
</dbReference>
<feature type="region of interest" description="Disordered" evidence="4">
    <location>
        <begin position="468"/>
        <end position="507"/>
    </location>
</feature>
<keyword evidence="3" id="KW-0175">Coiled coil</keyword>
<dbReference type="PANTHER" id="PTHR18921:SF2">
    <property type="entry name" value="THYROID RECEPTOR-INTERACTING PROTEIN 11"/>
    <property type="match status" value="1"/>
</dbReference>
<dbReference type="Proteomes" id="UP000078544">
    <property type="component" value="Unassembled WGS sequence"/>
</dbReference>
<gene>
    <name evidence="6" type="ORF">AAL_05067</name>
</gene>
<evidence type="ECO:0000256" key="1">
    <source>
        <dbReference type="ARBA" id="ARBA00004555"/>
    </source>
</evidence>
<dbReference type="Pfam" id="PF10375">
    <property type="entry name" value="GRAB"/>
    <property type="match status" value="1"/>
</dbReference>
<feature type="domain" description="GRIP" evidence="5">
    <location>
        <begin position="420"/>
        <end position="471"/>
    </location>
</feature>
<proteinExistence type="predicted"/>
<dbReference type="EMBL" id="AZGY01000010">
    <property type="protein sequence ID" value="KZZ94956.1"/>
    <property type="molecule type" value="Genomic_DNA"/>
</dbReference>
<feature type="region of interest" description="Disordered" evidence="4">
    <location>
        <begin position="200"/>
        <end position="222"/>
    </location>
</feature>
<dbReference type="GO" id="GO:0006888">
    <property type="term" value="P:endoplasmic reticulum to Golgi vesicle-mediated transport"/>
    <property type="evidence" value="ECO:0007669"/>
    <property type="project" value="TreeGrafter"/>
</dbReference>
<dbReference type="Gene3D" id="1.10.287.1490">
    <property type="match status" value="1"/>
</dbReference>
<accession>A0A168B8P0</accession>
<dbReference type="AlphaFoldDB" id="A0A168B8P0"/>
<evidence type="ECO:0000259" key="5">
    <source>
        <dbReference type="PROSITE" id="PS50913"/>
    </source>
</evidence>
<evidence type="ECO:0000256" key="4">
    <source>
        <dbReference type="SAM" id="MobiDB-lite"/>
    </source>
</evidence>
<feature type="compositionally biased region" description="Polar residues" evidence="4">
    <location>
        <begin position="30"/>
        <end position="39"/>
    </location>
</feature>
<name>A0A168B8P0_9HYPO</name>
<protein>
    <submittedName>
        <fullName evidence="6">Golgi matrix protein</fullName>
    </submittedName>
</protein>
<dbReference type="GO" id="GO:0005794">
    <property type="term" value="C:Golgi apparatus"/>
    <property type="evidence" value="ECO:0007669"/>
    <property type="project" value="UniProtKB-SubCell"/>
</dbReference>
<reference evidence="6 7" key="1">
    <citation type="journal article" date="2016" name="Genome Biol. Evol.">
        <title>Divergent and convergent evolution of fungal pathogenicity.</title>
        <authorList>
            <person name="Shang Y."/>
            <person name="Xiao G."/>
            <person name="Zheng P."/>
            <person name="Cen K."/>
            <person name="Zhan S."/>
            <person name="Wang C."/>
        </authorList>
    </citation>
    <scope>NUCLEOTIDE SEQUENCE [LARGE SCALE GENOMIC DNA]</scope>
    <source>
        <strain evidence="6 7">RCEF 2490</strain>
    </source>
</reference>
<dbReference type="STRING" id="1081109.A0A168B8P0"/>
<sequence>MSSNITADPVQPANSGWSPDPLAPAIRTLPFSNPSSARITATKRKNNKKKKNATKVKEEATLRNGAANHHQSEAAGDADSDADATDSTKQNSPTGNGHVVESSKADSDPTAKLDAMGKEREALRAEVEQLRKQLESIQTTHEEEVSQLKVDLSESNSAKDHAEEQYQTLLGRVEKIKESLSDRLKRDKAELEEARERIEELETQNEQLQGSAQSTGEDVEKLKEELQDATRELTTLRSRNNLSAHNWQKEKDELVRTVQHLKEEMETTANAMGEWEVLAMEERSVKENLSDKIADLEEQVAILRQNYEAAAAERDSQSTLVDNLQNALREIQDARKKELRDMVETTESQLQAQKELVRQAEARAASAEASKKEMSDELARTAPFEKEVKEKNLLIGKLRHEAIVLNDHLTKALRYLKKTKPEDNVDRQVVTNHLLHFLTLDRGDAKRFQVLQIMAGYLNWTDEQREQAGLARPGGSGGSLRLPTSPFSRTPSSPSLHSDLFSEPTSSRDKESLAELWASFLERSALEGTDGGSATASRKASISSAATAQPDGSQLRSSH</sequence>
<dbReference type="OrthoDB" id="425925at2759"/>